<dbReference type="Pfam" id="PF00648">
    <property type="entry name" value="Peptidase_C2"/>
    <property type="match status" value="1"/>
</dbReference>
<dbReference type="InterPro" id="IPR036213">
    <property type="entry name" value="Calpain_III_sf"/>
</dbReference>
<dbReference type="PANTHER" id="PTHR10183">
    <property type="entry name" value="CALPAIN"/>
    <property type="match status" value="1"/>
</dbReference>
<keyword evidence="6" id="KW-1185">Reference proteome</keyword>
<comment type="similarity">
    <text evidence="1">Belongs to the peptidase C2 family.</text>
</comment>
<dbReference type="Proteomes" id="UP000812440">
    <property type="component" value="Unassembled WGS sequence"/>
</dbReference>
<gene>
    <name evidence="5" type="ORF">GDO86_017901</name>
</gene>
<protein>
    <recommendedName>
        <fullName evidence="4">Calpain catalytic domain-containing protein</fullName>
    </recommendedName>
</protein>
<dbReference type="Gene3D" id="3.90.70.10">
    <property type="entry name" value="Cysteine proteinases"/>
    <property type="match status" value="1"/>
</dbReference>
<evidence type="ECO:0000256" key="1">
    <source>
        <dbReference type="ARBA" id="ARBA00007623"/>
    </source>
</evidence>
<dbReference type="EMBL" id="JAACNH010001042">
    <property type="protein sequence ID" value="KAG8430383.1"/>
    <property type="molecule type" value="Genomic_DNA"/>
</dbReference>
<reference evidence="5" key="1">
    <citation type="thesis" date="2020" institute="ProQuest LLC" country="789 East Eisenhower Parkway, Ann Arbor, MI, USA">
        <title>Comparative Genomics and Chromosome Evolution.</title>
        <authorList>
            <person name="Mudd A.B."/>
        </authorList>
    </citation>
    <scope>NUCLEOTIDE SEQUENCE</scope>
    <source>
        <strain evidence="5">Female2</strain>
        <tissue evidence="5">Blood</tissue>
    </source>
</reference>
<dbReference type="GO" id="GO:0004198">
    <property type="term" value="F:calcium-dependent cysteine-type endopeptidase activity"/>
    <property type="evidence" value="ECO:0007669"/>
    <property type="project" value="InterPro"/>
</dbReference>
<dbReference type="OrthoDB" id="424753at2759"/>
<dbReference type="FunFam" id="3.90.70.10:FF:000064">
    <property type="entry name" value="calpain-6"/>
    <property type="match status" value="1"/>
</dbReference>
<dbReference type="Gene3D" id="2.60.40.150">
    <property type="entry name" value="C2 domain"/>
    <property type="match status" value="1"/>
</dbReference>
<organism evidence="5 6">
    <name type="scientific">Hymenochirus boettgeri</name>
    <name type="common">Congo dwarf clawed frog</name>
    <dbReference type="NCBI Taxonomy" id="247094"/>
    <lineage>
        <taxon>Eukaryota</taxon>
        <taxon>Metazoa</taxon>
        <taxon>Chordata</taxon>
        <taxon>Craniata</taxon>
        <taxon>Vertebrata</taxon>
        <taxon>Euteleostomi</taxon>
        <taxon>Amphibia</taxon>
        <taxon>Batrachia</taxon>
        <taxon>Anura</taxon>
        <taxon>Pipoidea</taxon>
        <taxon>Pipidae</taxon>
        <taxon>Pipinae</taxon>
        <taxon>Hymenochirus</taxon>
    </lineage>
</organism>
<dbReference type="CDD" id="cd00044">
    <property type="entry name" value="CysPc"/>
    <property type="match status" value="1"/>
</dbReference>
<feature type="domain" description="Calpain catalytic" evidence="4">
    <location>
        <begin position="13"/>
        <end position="258"/>
    </location>
</feature>
<proteinExistence type="inferred from homology"/>
<dbReference type="InterPro" id="IPR022682">
    <property type="entry name" value="Calpain_domain_III"/>
</dbReference>
<evidence type="ECO:0000313" key="6">
    <source>
        <dbReference type="Proteomes" id="UP000812440"/>
    </source>
</evidence>
<dbReference type="GO" id="GO:0006508">
    <property type="term" value="P:proteolysis"/>
    <property type="evidence" value="ECO:0007669"/>
    <property type="project" value="InterPro"/>
</dbReference>
<dbReference type="Pfam" id="PF01067">
    <property type="entry name" value="Calpain_III"/>
    <property type="match status" value="1"/>
</dbReference>
<dbReference type="AlphaFoldDB" id="A0A8T2IEU8"/>
<dbReference type="InterPro" id="IPR033883">
    <property type="entry name" value="C2_III"/>
</dbReference>
<evidence type="ECO:0000256" key="2">
    <source>
        <dbReference type="PIRSR" id="PIRSR622684-1"/>
    </source>
</evidence>
<dbReference type="PRINTS" id="PR00704">
    <property type="entry name" value="CALPAIN"/>
</dbReference>
<sequence>MVSPQRAVWKWRMMKVIPSPNEQDWSPPGAPPHTGIFRFRLWRFGQWVEIVIDDRLPTVRGELLFCRPGQRGAFWCALLEKAYAKLNGSYEALDGGSTAEALIDFTGGISEPVDLLDENLRSEDERKKLFKALIKAHSRASLLSASIRPTSGQSLEQVLSSGLVIGHAYSITSVRSITLRSGLLSLFHTQKLRLIRLHNPWGSGEWNGAWSDGSEEWKRVSRAEREKMGVTLSDDGEFWMSWGDFCSHFTDLTLCRRINTSLLSIHKTWTEASMLSAWKTDPNPLKSRSGGCPNNKDTYLHNPQFSFDVTLDQDTALIYLEQEDHRTQRSKGGGENLPIGFFVFKVEVNRKFRLHHTASRVSSSTYINARSVFLRTELQKGRYIVLPTTFSPGQTGAFLLRLYTDRSSHLRELTQDIPEPSCFSFCLGVARLVTSITVISASGLSVPGGGRESSVYATVRCEGEKVTSRTLKGQNPEFDLKGLFYRKRKARDLLIQVWESRFLRDALIGSVSAQCPEGEAKQTHVLRLQKKDRTFAGYILIEASTCADLTAL</sequence>
<evidence type="ECO:0000313" key="5">
    <source>
        <dbReference type="EMBL" id="KAG8430383.1"/>
    </source>
</evidence>
<dbReference type="SUPFAM" id="SSF49562">
    <property type="entry name" value="C2 domain (Calcium/lipid-binding domain, CaLB)"/>
    <property type="match status" value="1"/>
</dbReference>
<dbReference type="InterPro" id="IPR022683">
    <property type="entry name" value="Calpain_III"/>
</dbReference>
<dbReference type="InterPro" id="IPR035892">
    <property type="entry name" value="C2_domain_sf"/>
</dbReference>
<evidence type="ECO:0000256" key="3">
    <source>
        <dbReference type="PROSITE-ProRule" id="PRU00239"/>
    </source>
</evidence>
<dbReference type="SUPFAM" id="SSF54001">
    <property type="entry name" value="Cysteine proteinases"/>
    <property type="match status" value="1"/>
</dbReference>
<comment type="caution">
    <text evidence="3">Lacks conserved residue(s) required for the propagation of feature annotation.</text>
</comment>
<dbReference type="GO" id="GO:0005737">
    <property type="term" value="C:cytoplasm"/>
    <property type="evidence" value="ECO:0007669"/>
    <property type="project" value="TreeGrafter"/>
</dbReference>
<dbReference type="SMART" id="SM00720">
    <property type="entry name" value="calpain_III"/>
    <property type="match status" value="1"/>
</dbReference>
<dbReference type="SUPFAM" id="SSF49758">
    <property type="entry name" value="Calpain large subunit, middle domain (domain III)"/>
    <property type="match status" value="1"/>
</dbReference>
<dbReference type="Pfam" id="PF00168">
    <property type="entry name" value="C2"/>
    <property type="match status" value="1"/>
</dbReference>
<name>A0A8T2IEU8_9PIPI</name>
<dbReference type="FunFam" id="2.60.120.380:FF:000003">
    <property type="entry name" value="Calpain 5"/>
    <property type="match status" value="1"/>
</dbReference>
<dbReference type="InterPro" id="IPR001300">
    <property type="entry name" value="Peptidase_C2_calpain_cat"/>
</dbReference>
<comment type="caution">
    <text evidence="5">The sequence shown here is derived from an EMBL/GenBank/DDBJ whole genome shotgun (WGS) entry which is preliminary data.</text>
</comment>
<feature type="active site" evidence="2">
    <location>
        <position position="199"/>
    </location>
</feature>
<feature type="active site" evidence="2">
    <location>
        <position position="167"/>
    </location>
</feature>
<dbReference type="Gene3D" id="2.60.120.380">
    <property type="match status" value="1"/>
</dbReference>
<accession>A0A8T2IEU8</accession>
<dbReference type="InterPro" id="IPR000008">
    <property type="entry name" value="C2_dom"/>
</dbReference>
<dbReference type="PANTHER" id="PTHR10183:SF428">
    <property type="entry name" value="CALPAIN-5-LIKE ISOFORM X1"/>
    <property type="match status" value="1"/>
</dbReference>
<dbReference type="PROSITE" id="PS50203">
    <property type="entry name" value="CALPAIN_CAT"/>
    <property type="match status" value="1"/>
</dbReference>
<dbReference type="InterPro" id="IPR038765">
    <property type="entry name" value="Papain-like_cys_pep_sf"/>
</dbReference>
<dbReference type="CDD" id="cd00214">
    <property type="entry name" value="Calpain_III"/>
    <property type="match status" value="1"/>
</dbReference>
<evidence type="ECO:0000259" key="4">
    <source>
        <dbReference type="PROSITE" id="PS50203"/>
    </source>
</evidence>
<dbReference type="InterPro" id="IPR022684">
    <property type="entry name" value="Calpain_cysteine_protease"/>
</dbReference>
<dbReference type="SMART" id="SM00230">
    <property type="entry name" value="CysPc"/>
    <property type="match status" value="1"/>
</dbReference>